<evidence type="ECO:0000256" key="3">
    <source>
        <dbReference type="ARBA" id="ARBA00022475"/>
    </source>
</evidence>
<evidence type="ECO:0000256" key="2">
    <source>
        <dbReference type="ARBA" id="ARBA00022448"/>
    </source>
</evidence>
<dbReference type="InterPro" id="IPR036259">
    <property type="entry name" value="MFS_trans_sf"/>
</dbReference>
<organism evidence="9 10">
    <name type="scientific">Porphyromonas endodontalis (strain ATCC 35406 / DSM 24491 / JCM 8526 / CCUG 16442 / BCRC 14492 / NCTC 13058 / HG 370)</name>
    <name type="common">Bacteroides endodontalis</name>
    <dbReference type="NCBI Taxonomy" id="553175"/>
    <lineage>
        <taxon>Bacteria</taxon>
        <taxon>Pseudomonadati</taxon>
        <taxon>Bacteroidota</taxon>
        <taxon>Bacteroidia</taxon>
        <taxon>Bacteroidales</taxon>
        <taxon>Porphyromonadaceae</taxon>
        <taxon>Porphyromonas</taxon>
    </lineage>
</organism>
<feature type="transmembrane region" description="Helical" evidence="7">
    <location>
        <begin position="43"/>
        <end position="63"/>
    </location>
</feature>
<keyword evidence="10" id="KW-1185">Reference proteome</keyword>
<comment type="caution">
    <text evidence="9">The sequence shown here is derived from an EMBL/GenBank/DDBJ whole genome shotgun (WGS) entry which is preliminary data.</text>
</comment>
<feature type="transmembrane region" description="Helical" evidence="7">
    <location>
        <begin position="12"/>
        <end position="31"/>
    </location>
</feature>
<dbReference type="RefSeq" id="WP_004333013.1">
    <property type="nucleotide sequence ID" value="NZ_ACNN01000014.1"/>
</dbReference>
<dbReference type="Proteomes" id="UP000004295">
    <property type="component" value="Unassembled WGS sequence"/>
</dbReference>
<keyword evidence="5 7" id="KW-1133">Transmembrane helix</keyword>
<reference evidence="9 10" key="1">
    <citation type="submission" date="2009-04" db="EMBL/GenBank/DDBJ databases">
        <authorList>
            <person name="Sebastian Y."/>
            <person name="Madupu R."/>
            <person name="Durkin A.S."/>
            <person name="Torralba M."/>
            <person name="Methe B."/>
            <person name="Sutton G.G."/>
            <person name="Strausberg R.L."/>
            <person name="Nelson K.E."/>
        </authorList>
    </citation>
    <scope>NUCLEOTIDE SEQUENCE [LARGE SCALE GENOMIC DNA]</scope>
    <source>
        <strain evidence="10">ATCC 35406 / BCRC 14492 / JCM 8526 / NCTC 13058 / HG 370</strain>
    </source>
</reference>
<dbReference type="GO" id="GO:0005886">
    <property type="term" value="C:plasma membrane"/>
    <property type="evidence" value="ECO:0007669"/>
    <property type="project" value="UniProtKB-SubCell"/>
</dbReference>
<evidence type="ECO:0000313" key="9">
    <source>
        <dbReference type="EMBL" id="EEN83063.1"/>
    </source>
</evidence>
<sequence length="432" mass="47671">MKNVNLRLKLIVMNFLQFAVWGAYLISMGRYLGTHGLGDKIGIFYSIQGIVSIFMPALMGIVADRWIPAQRLLGLCHVIAGGAMIALSYVAQSLGDAPTFSALFPLYTLSVAFYMPTLALSNSVAYSGLEQAGEDIVKAFPPIRIFGTIGFIVSMLAVGALGFQDTPLQFLLSGGIGILFFLYSFFLPHCPTAPRGEKKSLSEAFGLKAFTLFREPKMALFFLFSMLLGINLQITNGFANPYLGAFGELPQYAEAFGVKHSNMLISLSQISETLCILLIPFLLRRLGIKRVMLIAMICWVLRFSLLGAGNPSGGLWLFVLSMIVYGMAFDFFNVSGSLFVDRETDSSMRSSAQGLFILMTNGIGATIGTLGAQWVVNYFVESEHDAVVRLEGWATSWYFFAAYALVITILFWIFFRYEGDRQGAKPKKVEHK</sequence>
<evidence type="ECO:0000313" key="10">
    <source>
        <dbReference type="Proteomes" id="UP000004295"/>
    </source>
</evidence>
<feature type="transmembrane region" description="Helical" evidence="7">
    <location>
        <begin position="396"/>
        <end position="415"/>
    </location>
</feature>
<accession>C3J9Q8</accession>
<evidence type="ECO:0000259" key="8">
    <source>
        <dbReference type="PROSITE" id="PS50850"/>
    </source>
</evidence>
<name>C3J9Q8_POREA</name>
<dbReference type="STRING" id="553175.POREN0001_0809"/>
<gene>
    <name evidence="9" type="primary">nupG</name>
    <name evidence="9" type="ORF">POREN0001_0809</name>
</gene>
<proteinExistence type="predicted"/>
<dbReference type="GO" id="GO:0015212">
    <property type="term" value="F:cytidine transmembrane transporter activity"/>
    <property type="evidence" value="ECO:0007669"/>
    <property type="project" value="TreeGrafter"/>
</dbReference>
<evidence type="ECO:0000256" key="6">
    <source>
        <dbReference type="ARBA" id="ARBA00023136"/>
    </source>
</evidence>
<feature type="domain" description="Major facilitator superfamily (MFS) profile" evidence="8">
    <location>
        <begin position="217"/>
        <end position="432"/>
    </location>
</feature>
<dbReference type="PANTHER" id="PTHR23522:SF4">
    <property type="entry name" value="NUCLEOSIDE PERMEASE NUPG-RELATED"/>
    <property type="match status" value="1"/>
</dbReference>
<evidence type="ECO:0000256" key="5">
    <source>
        <dbReference type="ARBA" id="ARBA00022989"/>
    </source>
</evidence>
<feature type="transmembrane region" description="Helical" evidence="7">
    <location>
        <begin position="315"/>
        <end position="334"/>
    </location>
</feature>
<dbReference type="PANTHER" id="PTHR23522">
    <property type="entry name" value="BLL5896 PROTEIN"/>
    <property type="match status" value="1"/>
</dbReference>
<evidence type="ECO:0000256" key="1">
    <source>
        <dbReference type="ARBA" id="ARBA00004651"/>
    </source>
</evidence>
<dbReference type="PROSITE" id="PS50850">
    <property type="entry name" value="MFS"/>
    <property type="match status" value="1"/>
</dbReference>
<protein>
    <submittedName>
        <fullName evidence="9">Nucleoside transporter</fullName>
    </submittedName>
</protein>
<dbReference type="SUPFAM" id="SSF103473">
    <property type="entry name" value="MFS general substrate transporter"/>
    <property type="match status" value="2"/>
</dbReference>
<dbReference type="AlphaFoldDB" id="C3J9Q8"/>
<dbReference type="Pfam" id="PF03825">
    <property type="entry name" value="Nuc_H_symport"/>
    <property type="match status" value="1"/>
</dbReference>
<feature type="transmembrane region" description="Helical" evidence="7">
    <location>
        <begin position="263"/>
        <end position="283"/>
    </location>
</feature>
<feature type="transmembrane region" description="Helical" evidence="7">
    <location>
        <begin position="145"/>
        <end position="164"/>
    </location>
</feature>
<keyword evidence="4 7" id="KW-0812">Transmembrane</keyword>
<dbReference type="eggNOG" id="COG2211">
    <property type="taxonomic scope" value="Bacteria"/>
</dbReference>
<evidence type="ECO:0000256" key="4">
    <source>
        <dbReference type="ARBA" id="ARBA00022692"/>
    </source>
</evidence>
<dbReference type="InterPro" id="IPR004740">
    <property type="entry name" value="Nuc_H_symport"/>
</dbReference>
<feature type="transmembrane region" description="Helical" evidence="7">
    <location>
        <begin position="103"/>
        <end position="124"/>
    </location>
</feature>
<dbReference type="GO" id="GO:0015213">
    <property type="term" value="F:uridine transmembrane transporter activity"/>
    <property type="evidence" value="ECO:0007669"/>
    <property type="project" value="TreeGrafter"/>
</dbReference>
<dbReference type="Gene3D" id="1.20.1250.20">
    <property type="entry name" value="MFS general substrate transporter like domains"/>
    <property type="match status" value="2"/>
</dbReference>
<keyword evidence="6 7" id="KW-0472">Membrane</keyword>
<dbReference type="GeneID" id="93365113"/>
<feature type="transmembrane region" description="Helical" evidence="7">
    <location>
        <begin position="72"/>
        <end position="91"/>
    </location>
</feature>
<dbReference type="EMBL" id="ACNN01000014">
    <property type="protein sequence ID" value="EEN83063.1"/>
    <property type="molecule type" value="Genomic_DNA"/>
</dbReference>
<feature type="transmembrane region" description="Helical" evidence="7">
    <location>
        <begin position="170"/>
        <end position="190"/>
    </location>
</feature>
<keyword evidence="2" id="KW-0813">Transport</keyword>
<keyword evidence="3" id="KW-1003">Cell membrane</keyword>
<feature type="transmembrane region" description="Helical" evidence="7">
    <location>
        <begin position="218"/>
        <end position="243"/>
    </location>
</feature>
<feature type="transmembrane region" description="Helical" evidence="7">
    <location>
        <begin position="355"/>
        <end position="376"/>
    </location>
</feature>
<evidence type="ECO:0000256" key="7">
    <source>
        <dbReference type="SAM" id="Phobius"/>
    </source>
</evidence>
<dbReference type="InterPro" id="IPR020846">
    <property type="entry name" value="MFS_dom"/>
</dbReference>
<comment type="subcellular location">
    <subcellularLocation>
        <location evidence="1">Cell membrane</location>
        <topology evidence="1">Multi-pass membrane protein</topology>
    </subcellularLocation>
</comment>
<feature type="transmembrane region" description="Helical" evidence="7">
    <location>
        <begin position="290"/>
        <end position="309"/>
    </location>
</feature>